<keyword evidence="7" id="KW-0406">Ion transport</keyword>
<organism evidence="10 11">
    <name type="scientific">Zobellella aerophila</name>
    <dbReference type="NCBI Taxonomy" id="870480"/>
    <lineage>
        <taxon>Bacteria</taxon>
        <taxon>Pseudomonadati</taxon>
        <taxon>Pseudomonadota</taxon>
        <taxon>Gammaproteobacteria</taxon>
        <taxon>Aeromonadales</taxon>
        <taxon>Aeromonadaceae</taxon>
        <taxon>Zobellella</taxon>
    </lineage>
</organism>
<keyword evidence="2" id="KW-1003">Cell membrane</keyword>
<evidence type="ECO:0000256" key="5">
    <source>
        <dbReference type="ARBA" id="ARBA00022840"/>
    </source>
</evidence>
<dbReference type="InterPro" id="IPR015853">
    <property type="entry name" value="ABC_transpr_FbpC"/>
</dbReference>
<evidence type="ECO:0000256" key="6">
    <source>
        <dbReference type="ARBA" id="ARBA00023004"/>
    </source>
</evidence>
<dbReference type="PANTHER" id="PTHR42781:SF4">
    <property type="entry name" value="SPERMIDINE_PUTRESCINE IMPORT ATP-BINDING PROTEIN POTA"/>
    <property type="match status" value="1"/>
</dbReference>
<dbReference type="CDD" id="cd03259">
    <property type="entry name" value="ABC_Carb_Solutes_like"/>
    <property type="match status" value="1"/>
</dbReference>
<dbReference type="InterPro" id="IPR003439">
    <property type="entry name" value="ABC_transporter-like_ATP-bd"/>
</dbReference>
<evidence type="ECO:0000256" key="1">
    <source>
        <dbReference type="ARBA" id="ARBA00022448"/>
    </source>
</evidence>
<keyword evidence="1" id="KW-0813">Transport</keyword>
<evidence type="ECO:0000256" key="4">
    <source>
        <dbReference type="ARBA" id="ARBA00022741"/>
    </source>
</evidence>
<dbReference type="InterPro" id="IPR003593">
    <property type="entry name" value="AAA+_ATPase"/>
</dbReference>
<dbReference type="Gene3D" id="3.40.50.300">
    <property type="entry name" value="P-loop containing nucleotide triphosphate hydrolases"/>
    <property type="match status" value="1"/>
</dbReference>
<name>A0ABP6VGG2_9GAMM</name>
<keyword evidence="11" id="KW-1185">Reference proteome</keyword>
<gene>
    <name evidence="10" type="ORF">GCM10022394_10910</name>
</gene>
<reference evidence="11" key="1">
    <citation type="journal article" date="2019" name="Int. J. Syst. Evol. Microbiol.">
        <title>The Global Catalogue of Microorganisms (GCM) 10K type strain sequencing project: providing services to taxonomists for standard genome sequencing and annotation.</title>
        <authorList>
            <consortium name="The Broad Institute Genomics Platform"/>
            <consortium name="The Broad Institute Genome Sequencing Center for Infectious Disease"/>
            <person name="Wu L."/>
            <person name="Ma J."/>
        </authorList>
    </citation>
    <scope>NUCLEOTIDE SEQUENCE [LARGE SCALE GENOMIC DNA]</scope>
    <source>
        <strain evidence="11">JCM 17110</strain>
    </source>
</reference>
<keyword evidence="6" id="KW-0408">Iron</keyword>
<feature type="domain" description="ABC transporter" evidence="9">
    <location>
        <begin position="1"/>
        <end position="155"/>
    </location>
</feature>
<keyword evidence="3" id="KW-0410">Iron transport</keyword>
<evidence type="ECO:0000313" key="11">
    <source>
        <dbReference type="Proteomes" id="UP001500795"/>
    </source>
</evidence>
<comment type="caution">
    <text evidence="10">The sequence shown here is derived from an EMBL/GenBank/DDBJ whole genome shotgun (WGS) entry which is preliminary data.</text>
</comment>
<evidence type="ECO:0000256" key="8">
    <source>
        <dbReference type="ARBA" id="ARBA00023136"/>
    </source>
</evidence>
<keyword evidence="5" id="KW-0067">ATP-binding</keyword>
<evidence type="ECO:0000256" key="3">
    <source>
        <dbReference type="ARBA" id="ARBA00022496"/>
    </source>
</evidence>
<evidence type="ECO:0000256" key="7">
    <source>
        <dbReference type="ARBA" id="ARBA00023065"/>
    </source>
</evidence>
<protein>
    <recommendedName>
        <fullName evidence="9">ABC transporter domain-containing protein</fullName>
    </recommendedName>
</protein>
<dbReference type="SMART" id="SM00382">
    <property type="entry name" value="AAA"/>
    <property type="match status" value="1"/>
</dbReference>
<keyword evidence="4" id="KW-0547">Nucleotide-binding</keyword>
<proteinExistence type="predicted"/>
<dbReference type="EMBL" id="BAABCX010000001">
    <property type="protein sequence ID" value="GAA3533310.1"/>
    <property type="molecule type" value="Genomic_DNA"/>
</dbReference>
<dbReference type="Proteomes" id="UP001500795">
    <property type="component" value="Unassembled WGS sequence"/>
</dbReference>
<dbReference type="InterPro" id="IPR050093">
    <property type="entry name" value="ABC_SmlMolc_Importer"/>
</dbReference>
<dbReference type="PROSITE" id="PS00211">
    <property type="entry name" value="ABC_TRANSPORTER_1"/>
    <property type="match status" value="1"/>
</dbReference>
<dbReference type="InterPro" id="IPR027417">
    <property type="entry name" value="P-loop_NTPase"/>
</dbReference>
<sequence length="157" mass="17418">MFKDIRFDVRQGEFIILLGPSGCGKSTLLRSLAGLITPDRGQIRVSGEDITYLPPQKRGIGMVFQSYALFPNLTVAGNIAFGLIMQKCSRQDISRRVAEVVELVGLNGREHFYPAKLSGGQRQRVALARALVVHPRILLLDEPLSALDAPIRKHLRE</sequence>
<dbReference type="PROSITE" id="PS50893">
    <property type="entry name" value="ABC_TRANSPORTER_2"/>
    <property type="match status" value="1"/>
</dbReference>
<dbReference type="InterPro" id="IPR017871">
    <property type="entry name" value="ABC_transporter-like_CS"/>
</dbReference>
<dbReference type="PANTHER" id="PTHR42781">
    <property type="entry name" value="SPERMIDINE/PUTRESCINE IMPORT ATP-BINDING PROTEIN POTA"/>
    <property type="match status" value="1"/>
</dbReference>
<evidence type="ECO:0000256" key="2">
    <source>
        <dbReference type="ARBA" id="ARBA00022475"/>
    </source>
</evidence>
<keyword evidence="8" id="KW-0472">Membrane</keyword>
<dbReference type="Pfam" id="PF00005">
    <property type="entry name" value="ABC_tran"/>
    <property type="match status" value="1"/>
</dbReference>
<accession>A0ABP6VGG2</accession>
<dbReference type="SUPFAM" id="SSF52540">
    <property type="entry name" value="P-loop containing nucleoside triphosphate hydrolases"/>
    <property type="match status" value="1"/>
</dbReference>
<evidence type="ECO:0000259" key="9">
    <source>
        <dbReference type="PROSITE" id="PS50893"/>
    </source>
</evidence>
<evidence type="ECO:0000313" key="10">
    <source>
        <dbReference type="EMBL" id="GAA3533310.1"/>
    </source>
</evidence>